<evidence type="ECO:0000256" key="1">
    <source>
        <dbReference type="SAM" id="MobiDB-lite"/>
    </source>
</evidence>
<dbReference type="RefSeq" id="WP_369258792.1">
    <property type="nucleotide sequence ID" value="NZ_CP163440.1"/>
</dbReference>
<dbReference type="AlphaFoldDB" id="A0AB39S5S4"/>
<feature type="region of interest" description="Disordered" evidence="1">
    <location>
        <begin position="1"/>
        <end position="39"/>
    </location>
</feature>
<reference evidence="2" key="1">
    <citation type="submission" date="2024-07" db="EMBL/GenBank/DDBJ databases">
        <authorList>
            <person name="Yu S.T."/>
        </authorList>
    </citation>
    <scope>NUCLEOTIDE SEQUENCE</scope>
    <source>
        <strain evidence="2">R35</strain>
    </source>
</reference>
<gene>
    <name evidence="2" type="ORF">AB5J50_16550</name>
</gene>
<feature type="compositionally biased region" description="Basic and acidic residues" evidence="1">
    <location>
        <begin position="1"/>
        <end position="17"/>
    </location>
</feature>
<organism evidence="2">
    <name type="scientific">Streptomyces sp. R35</name>
    <dbReference type="NCBI Taxonomy" id="3238630"/>
    <lineage>
        <taxon>Bacteria</taxon>
        <taxon>Bacillati</taxon>
        <taxon>Actinomycetota</taxon>
        <taxon>Actinomycetes</taxon>
        <taxon>Kitasatosporales</taxon>
        <taxon>Streptomycetaceae</taxon>
        <taxon>Streptomyces</taxon>
    </lineage>
</organism>
<evidence type="ECO:0000313" key="2">
    <source>
        <dbReference type="EMBL" id="XDQ62296.1"/>
    </source>
</evidence>
<name>A0AB39S5S4_9ACTN</name>
<dbReference type="EMBL" id="CP163440">
    <property type="protein sequence ID" value="XDQ62296.1"/>
    <property type="molecule type" value="Genomic_DNA"/>
</dbReference>
<proteinExistence type="predicted"/>
<protein>
    <submittedName>
        <fullName evidence="2">Uncharacterized protein</fullName>
    </submittedName>
</protein>
<accession>A0AB39S5S4</accession>
<sequence>MQRAPQEPRTEPGRALREPGASAASPDHKPGPDLIPQGDRDKLTLRLQQALNDFVDSPRQAVEEADTVFDEVATQFSNSLTERRRVLRASWQDQDTDAQTEELRLAFRQYREITERLLHMAAPASQ</sequence>